<dbReference type="Gene3D" id="1.10.20.60">
    <property type="entry name" value="Glu-tRNAGln amidotransferase C subunit, N-terminal domain"/>
    <property type="match status" value="1"/>
</dbReference>
<protein>
    <submittedName>
        <fullName evidence="1">Asp-tRNA(Asn)/Glu-tRNA(Gln) amidotransferase subunit GatC</fullName>
    </submittedName>
</protein>
<accession>A0A5C7JB17</accession>
<dbReference type="Proteomes" id="UP000321026">
    <property type="component" value="Unassembled WGS sequence"/>
</dbReference>
<evidence type="ECO:0000313" key="1">
    <source>
        <dbReference type="EMBL" id="TXG77726.1"/>
    </source>
</evidence>
<keyword evidence="1" id="KW-0808">Transferase</keyword>
<dbReference type="InterPro" id="IPR003837">
    <property type="entry name" value="GatC"/>
</dbReference>
<name>A0A5C7JB17_9BACT</name>
<dbReference type="SUPFAM" id="SSF141000">
    <property type="entry name" value="Glu-tRNAGln amidotransferase C subunit"/>
    <property type="match status" value="1"/>
</dbReference>
<reference evidence="1 2" key="1">
    <citation type="submission" date="2018-09" db="EMBL/GenBank/DDBJ databases">
        <title>Metagenome Assembled Genomes from an Advanced Water Purification Facility.</title>
        <authorList>
            <person name="Stamps B.W."/>
            <person name="Spear J.R."/>
        </authorList>
    </citation>
    <scope>NUCLEOTIDE SEQUENCE [LARGE SCALE GENOMIC DNA]</scope>
    <source>
        <strain evidence="1">Bin_63_2</strain>
    </source>
</reference>
<dbReference type="Pfam" id="PF02686">
    <property type="entry name" value="GatC"/>
    <property type="match status" value="1"/>
</dbReference>
<dbReference type="InterPro" id="IPR036113">
    <property type="entry name" value="Asp/Glu-ADT_sf_sub_c"/>
</dbReference>
<gene>
    <name evidence="1" type="primary">gatC</name>
    <name evidence="1" type="ORF">E6Q11_02275</name>
</gene>
<evidence type="ECO:0000313" key="2">
    <source>
        <dbReference type="Proteomes" id="UP000321026"/>
    </source>
</evidence>
<dbReference type="GO" id="GO:0006450">
    <property type="term" value="P:regulation of translational fidelity"/>
    <property type="evidence" value="ECO:0007669"/>
    <property type="project" value="InterPro"/>
</dbReference>
<comment type="caution">
    <text evidence="1">The sequence shown here is derived from an EMBL/GenBank/DDBJ whole genome shotgun (WGS) entry which is preliminary data.</text>
</comment>
<dbReference type="GO" id="GO:0016740">
    <property type="term" value="F:transferase activity"/>
    <property type="evidence" value="ECO:0007669"/>
    <property type="project" value="UniProtKB-KW"/>
</dbReference>
<proteinExistence type="predicted"/>
<dbReference type="NCBIfam" id="TIGR00135">
    <property type="entry name" value="gatC"/>
    <property type="match status" value="1"/>
</dbReference>
<dbReference type="EMBL" id="SSDS01000039">
    <property type="protein sequence ID" value="TXG77726.1"/>
    <property type="molecule type" value="Genomic_DNA"/>
</dbReference>
<sequence>MSLSREEVQHIARLARIGLTEDEEVRFQKDLAGVFGLIEELQSAKVKQEEIDLSHRETNRVREDKSQESGMEAEIIDSFPTRKDGFNKVRAVF</sequence>
<dbReference type="AlphaFoldDB" id="A0A5C7JB17"/>
<organism evidence="1 2">
    <name type="scientific">Candidatus Dojkabacteria bacterium</name>
    <dbReference type="NCBI Taxonomy" id="2099670"/>
    <lineage>
        <taxon>Bacteria</taxon>
        <taxon>Candidatus Dojkabacteria</taxon>
    </lineage>
</organism>